<evidence type="ECO:0000313" key="1">
    <source>
        <dbReference type="EMBL" id="VCW74077.1"/>
    </source>
</evidence>
<reference evidence="1 2" key="1">
    <citation type="submission" date="2018-10" db="EMBL/GenBank/DDBJ databases">
        <authorList>
            <person name="Ekblom R."/>
            <person name="Jareborg N."/>
        </authorList>
    </citation>
    <scope>NUCLEOTIDE SEQUENCE [LARGE SCALE GENOMIC DNA]</scope>
    <source>
        <tissue evidence="1">Muscle</tissue>
    </source>
</reference>
<dbReference type="EMBL" id="CYRY02006753">
    <property type="protein sequence ID" value="VCW74077.1"/>
    <property type="molecule type" value="Genomic_DNA"/>
</dbReference>
<dbReference type="Pfam" id="PF00227">
    <property type="entry name" value="Proteasome"/>
    <property type="match status" value="1"/>
</dbReference>
<sequence>MTLAGLLADAHSLADIAREEASNFRSDFGYNFPLQCLADRVAMYIHAYTPYSAVRPFGSGFMLGSYSVNDGAQLYIRSFIWKLGLCHCQSQANNKR</sequence>
<name>A0A9X9LL67_GULGU</name>
<gene>
    <name evidence="1" type="ORF">BN2614_LOCUS1</name>
</gene>
<proteinExistence type="predicted"/>
<accession>A0A9X9LL67</accession>
<keyword evidence="2" id="KW-1185">Reference proteome</keyword>
<dbReference type="InterPro" id="IPR029055">
    <property type="entry name" value="Ntn_hydrolases_N"/>
</dbReference>
<dbReference type="SUPFAM" id="SSF56235">
    <property type="entry name" value="N-terminal nucleophile aminohydrolases (Ntn hydrolases)"/>
    <property type="match status" value="1"/>
</dbReference>
<protein>
    <submittedName>
        <fullName evidence="1">Uncharacterized protein</fullName>
    </submittedName>
</protein>
<dbReference type="Gene3D" id="3.60.20.10">
    <property type="entry name" value="Glutamine Phosphoribosylpyrophosphate, subunit 1, domain 1"/>
    <property type="match status" value="1"/>
</dbReference>
<dbReference type="AlphaFoldDB" id="A0A9X9LL67"/>
<dbReference type="InterPro" id="IPR001353">
    <property type="entry name" value="Proteasome_sua/b"/>
</dbReference>
<dbReference type="GO" id="GO:0051603">
    <property type="term" value="P:proteolysis involved in protein catabolic process"/>
    <property type="evidence" value="ECO:0007669"/>
    <property type="project" value="InterPro"/>
</dbReference>
<evidence type="ECO:0000313" key="2">
    <source>
        <dbReference type="Proteomes" id="UP000269945"/>
    </source>
</evidence>
<organism evidence="1 2">
    <name type="scientific">Gulo gulo</name>
    <name type="common">Wolverine</name>
    <name type="synonym">Gluton</name>
    <dbReference type="NCBI Taxonomy" id="48420"/>
    <lineage>
        <taxon>Eukaryota</taxon>
        <taxon>Metazoa</taxon>
        <taxon>Chordata</taxon>
        <taxon>Craniata</taxon>
        <taxon>Vertebrata</taxon>
        <taxon>Euteleostomi</taxon>
        <taxon>Mammalia</taxon>
        <taxon>Eutheria</taxon>
        <taxon>Laurasiatheria</taxon>
        <taxon>Carnivora</taxon>
        <taxon>Caniformia</taxon>
        <taxon>Musteloidea</taxon>
        <taxon>Mustelidae</taxon>
        <taxon>Guloninae</taxon>
        <taxon>Gulo</taxon>
    </lineage>
</organism>
<comment type="caution">
    <text evidence="1">The sequence shown here is derived from an EMBL/GenBank/DDBJ whole genome shotgun (WGS) entry which is preliminary data.</text>
</comment>
<dbReference type="GO" id="GO:0005839">
    <property type="term" value="C:proteasome core complex"/>
    <property type="evidence" value="ECO:0007669"/>
    <property type="project" value="InterPro"/>
</dbReference>
<dbReference type="Proteomes" id="UP000269945">
    <property type="component" value="Unassembled WGS sequence"/>
</dbReference>